<comment type="caution">
    <text evidence="2">The sequence shown here is derived from an EMBL/GenBank/DDBJ whole genome shotgun (WGS) entry which is preliminary data.</text>
</comment>
<evidence type="ECO:0000259" key="1">
    <source>
        <dbReference type="Pfam" id="PF17782"/>
    </source>
</evidence>
<gene>
    <name evidence="2" type="ORF">ACFP90_14220</name>
</gene>
<feature type="domain" description="DprA winged helix" evidence="1">
    <location>
        <begin position="5"/>
        <end position="42"/>
    </location>
</feature>
<dbReference type="InterPro" id="IPR041614">
    <property type="entry name" value="DprA_WH"/>
</dbReference>
<reference evidence="3" key="1">
    <citation type="journal article" date="2019" name="Int. J. Syst. Evol. Microbiol.">
        <title>The Global Catalogue of Microorganisms (GCM) 10K type strain sequencing project: providing services to taxonomists for standard genome sequencing and annotation.</title>
        <authorList>
            <consortium name="The Broad Institute Genomics Platform"/>
            <consortium name="The Broad Institute Genome Sequencing Center for Infectious Disease"/>
            <person name="Wu L."/>
            <person name="Ma J."/>
        </authorList>
    </citation>
    <scope>NUCLEOTIDE SEQUENCE [LARGE SCALE GENOMIC DNA]</scope>
    <source>
        <strain evidence="3">CCUG 63830</strain>
    </source>
</reference>
<dbReference type="Proteomes" id="UP001596317">
    <property type="component" value="Unassembled WGS sequence"/>
</dbReference>
<evidence type="ECO:0000313" key="2">
    <source>
        <dbReference type="EMBL" id="MFC6661370.1"/>
    </source>
</evidence>
<proteinExistence type="predicted"/>
<keyword evidence="3" id="KW-1185">Reference proteome</keyword>
<accession>A0ABW1ZLT6</accession>
<dbReference type="RefSeq" id="WP_380058262.1">
    <property type="nucleotide sequence ID" value="NZ_JBHSWB010000001.1"/>
</dbReference>
<dbReference type="Gene3D" id="1.10.10.10">
    <property type="entry name" value="Winged helix-like DNA-binding domain superfamily/Winged helix DNA-binding domain"/>
    <property type="match status" value="1"/>
</dbReference>
<sequence length="47" mass="5211">MAALHEPRTLDDLQTLTGLPLSEVQTALVLLQLLGLTEEVGGRWVRR</sequence>
<dbReference type="Pfam" id="PF17782">
    <property type="entry name" value="WHD_DprA"/>
    <property type="match status" value="1"/>
</dbReference>
<dbReference type="EMBL" id="JBHSWB010000001">
    <property type="protein sequence ID" value="MFC6661370.1"/>
    <property type="molecule type" value="Genomic_DNA"/>
</dbReference>
<name>A0ABW1ZLT6_9DEIO</name>
<evidence type="ECO:0000313" key="3">
    <source>
        <dbReference type="Proteomes" id="UP001596317"/>
    </source>
</evidence>
<dbReference type="InterPro" id="IPR036388">
    <property type="entry name" value="WH-like_DNA-bd_sf"/>
</dbReference>
<organism evidence="2 3">
    <name type="scientific">Deinococcus multiflagellatus</name>
    <dbReference type="NCBI Taxonomy" id="1656887"/>
    <lineage>
        <taxon>Bacteria</taxon>
        <taxon>Thermotogati</taxon>
        <taxon>Deinococcota</taxon>
        <taxon>Deinococci</taxon>
        <taxon>Deinococcales</taxon>
        <taxon>Deinococcaceae</taxon>
        <taxon>Deinococcus</taxon>
    </lineage>
</organism>
<protein>
    <recommendedName>
        <fullName evidence="1">DprA winged helix domain-containing protein</fullName>
    </recommendedName>
</protein>